<dbReference type="AlphaFoldDB" id="A0A6G0VK03"/>
<dbReference type="OrthoDB" id="6608232at2759"/>
<organism evidence="2 3">
    <name type="scientific">Aphis craccivora</name>
    <name type="common">Cowpea aphid</name>
    <dbReference type="NCBI Taxonomy" id="307492"/>
    <lineage>
        <taxon>Eukaryota</taxon>
        <taxon>Metazoa</taxon>
        <taxon>Ecdysozoa</taxon>
        <taxon>Arthropoda</taxon>
        <taxon>Hexapoda</taxon>
        <taxon>Insecta</taxon>
        <taxon>Pterygota</taxon>
        <taxon>Neoptera</taxon>
        <taxon>Paraneoptera</taxon>
        <taxon>Hemiptera</taxon>
        <taxon>Sternorrhyncha</taxon>
        <taxon>Aphidomorpha</taxon>
        <taxon>Aphidoidea</taxon>
        <taxon>Aphididae</taxon>
        <taxon>Aphidini</taxon>
        <taxon>Aphis</taxon>
        <taxon>Aphis</taxon>
    </lineage>
</organism>
<dbReference type="SMART" id="SM00597">
    <property type="entry name" value="ZnF_TTF"/>
    <property type="match status" value="1"/>
</dbReference>
<proteinExistence type="predicted"/>
<feature type="domain" description="TTF-type" evidence="1">
    <location>
        <begin position="60"/>
        <end position="154"/>
    </location>
</feature>
<protein>
    <recommendedName>
        <fullName evidence="1">TTF-type domain-containing protein</fullName>
    </recommendedName>
</protein>
<sequence>MFEIFKFKSKTIEEIPTGSTDTTDQPEPIVDDFDLDLGDLESGPKRPKLKQFPLTQFGSQKRGFNSSYYVNNNWLEYSINKDAIFCYACRIFGNNHTEPTFTSVGFKNWKKLCGSRGLKNGKQSKLDAHASTKTHLTCMAKWSGHNITVQKTGTVHTQLTTQHQLEIAANREYMNSLIDITLYLATQGLAFRGHDENKTSLNQGNFKEACVLFSKHMPKFSEIFSKDTNYTSH</sequence>
<feature type="non-terminal residue" evidence="2">
    <location>
        <position position="233"/>
    </location>
</feature>
<evidence type="ECO:0000313" key="3">
    <source>
        <dbReference type="Proteomes" id="UP000478052"/>
    </source>
</evidence>
<name>A0A6G0VK03_APHCR</name>
<dbReference type="Pfam" id="PF14291">
    <property type="entry name" value="DUF4371"/>
    <property type="match status" value="1"/>
</dbReference>
<accession>A0A6G0VK03</accession>
<dbReference type="Proteomes" id="UP000478052">
    <property type="component" value="Unassembled WGS sequence"/>
</dbReference>
<reference evidence="2 3" key="1">
    <citation type="submission" date="2019-08" db="EMBL/GenBank/DDBJ databases">
        <title>Whole genome of Aphis craccivora.</title>
        <authorList>
            <person name="Voronova N.V."/>
            <person name="Shulinski R.S."/>
            <person name="Bandarenka Y.V."/>
            <person name="Zhorov D.G."/>
            <person name="Warner D."/>
        </authorList>
    </citation>
    <scope>NUCLEOTIDE SEQUENCE [LARGE SCALE GENOMIC DNA]</scope>
    <source>
        <strain evidence="2">180601</strain>
        <tissue evidence="2">Whole Body</tissue>
    </source>
</reference>
<evidence type="ECO:0000313" key="2">
    <source>
        <dbReference type="EMBL" id="KAF0691533.1"/>
    </source>
</evidence>
<dbReference type="EMBL" id="VUJU01015912">
    <property type="protein sequence ID" value="KAF0691533.1"/>
    <property type="molecule type" value="Genomic_DNA"/>
</dbReference>
<dbReference type="InterPro" id="IPR006580">
    <property type="entry name" value="Znf_TTF"/>
</dbReference>
<dbReference type="PANTHER" id="PTHR45749:SF21">
    <property type="entry name" value="DUF4371 DOMAIN-CONTAINING PROTEIN"/>
    <property type="match status" value="1"/>
</dbReference>
<comment type="caution">
    <text evidence="2">The sequence shown here is derived from an EMBL/GenBank/DDBJ whole genome shotgun (WGS) entry which is preliminary data.</text>
</comment>
<gene>
    <name evidence="2" type="ORF">FWK35_00035159</name>
</gene>
<keyword evidence="3" id="KW-1185">Reference proteome</keyword>
<evidence type="ECO:0000259" key="1">
    <source>
        <dbReference type="SMART" id="SM00597"/>
    </source>
</evidence>
<dbReference type="PANTHER" id="PTHR45749">
    <property type="match status" value="1"/>
</dbReference>
<dbReference type="InterPro" id="IPR025398">
    <property type="entry name" value="DUF4371"/>
</dbReference>